<proteinExistence type="predicted"/>
<accession>A0A8S5P1P9</accession>
<reference evidence="1" key="1">
    <citation type="journal article" date="2021" name="Proc. Natl. Acad. Sci. U.S.A.">
        <title>A Catalog of Tens of Thousands of Viruses from Human Metagenomes Reveals Hidden Associations with Chronic Diseases.</title>
        <authorList>
            <person name="Tisza M.J."/>
            <person name="Buck C.B."/>
        </authorList>
    </citation>
    <scope>NUCLEOTIDE SEQUENCE</scope>
    <source>
        <strain evidence="1">CtoIO8</strain>
    </source>
</reference>
<organism evidence="1">
    <name type="scientific">Myoviridae sp. ctoIO8</name>
    <dbReference type="NCBI Taxonomy" id="2825173"/>
    <lineage>
        <taxon>Viruses</taxon>
        <taxon>Duplodnaviria</taxon>
        <taxon>Heunggongvirae</taxon>
        <taxon>Uroviricota</taxon>
        <taxon>Caudoviricetes</taxon>
    </lineage>
</organism>
<protein>
    <submittedName>
        <fullName evidence="1">Uncharacterized protein</fullName>
    </submittedName>
</protein>
<sequence length="31" mass="3728">MSICPLETLIFFLTHKENKNLKNFLYIKKSI</sequence>
<evidence type="ECO:0000313" key="1">
    <source>
        <dbReference type="EMBL" id="DAE00890.1"/>
    </source>
</evidence>
<dbReference type="EMBL" id="BK015314">
    <property type="protein sequence ID" value="DAE00890.1"/>
    <property type="molecule type" value="Genomic_DNA"/>
</dbReference>
<name>A0A8S5P1P9_9CAUD</name>